<proteinExistence type="predicted"/>
<dbReference type="PANTHER" id="PTHR39186:SF1">
    <property type="entry name" value="DUF2071 DOMAIN-CONTAINING PROTEIN"/>
    <property type="match status" value="1"/>
</dbReference>
<dbReference type="InterPro" id="IPR018644">
    <property type="entry name" value="DUF2071"/>
</dbReference>
<dbReference type="AlphaFoldDB" id="A0A285UCS2"/>
<evidence type="ECO:0000313" key="2">
    <source>
        <dbReference type="Proteomes" id="UP000219252"/>
    </source>
</evidence>
<dbReference type="Pfam" id="PF09844">
    <property type="entry name" value="DUF2071"/>
    <property type="match status" value="1"/>
</dbReference>
<dbReference type="Proteomes" id="UP000219252">
    <property type="component" value="Unassembled WGS sequence"/>
</dbReference>
<evidence type="ECO:0008006" key="3">
    <source>
        <dbReference type="Google" id="ProtNLM"/>
    </source>
</evidence>
<dbReference type="SUPFAM" id="SSF160104">
    <property type="entry name" value="Acetoacetate decarboxylase-like"/>
    <property type="match status" value="1"/>
</dbReference>
<sequence length="252" mass="29700">MNEQFNTNSYEHQRLSHPRKVPWVMKQTWLDNLFIHYPVKLEELSKLVPQSLTLDTFNNTGWISIVPYLTTSVRARGLPPIPGLSQFLGFNVRTYIQINGKPGVYFFNLAAANWLTAKMAKQSFRLPYVYLNMDYKKVGDTIHFESAPYRRNEENLWWKYRPISEPRLAKKGTLEEWLVERYCLYTVNDKGEPFRSDILHRSWLLQDADVDFQHNSILKQFNLLSSVGKPIFHYSKKAVVRIWPILPCSKNE</sequence>
<keyword evidence="2" id="KW-1185">Reference proteome</keyword>
<dbReference type="InterPro" id="IPR023375">
    <property type="entry name" value="ADC_dom_sf"/>
</dbReference>
<evidence type="ECO:0000313" key="1">
    <source>
        <dbReference type="EMBL" id="SOC39715.1"/>
    </source>
</evidence>
<organism evidence="1 2">
    <name type="scientific">Ureibacillus acetophenoni</name>
    <dbReference type="NCBI Taxonomy" id="614649"/>
    <lineage>
        <taxon>Bacteria</taxon>
        <taxon>Bacillati</taxon>
        <taxon>Bacillota</taxon>
        <taxon>Bacilli</taxon>
        <taxon>Bacillales</taxon>
        <taxon>Caryophanaceae</taxon>
        <taxon>Ureibacillus</taxon>
    </lineage>
</organism>
<dbReference type="OrthoDB" id="150993at2"/>
<dbReference type="EMBL" id="OBQC01000006">
    <property type="protein sequence ID" value="SOC39715.1"/>
    <property type="molecule type" value="Genomic_DNA"/>
</dbReference>
<name>A0A285UCS2_9BACL</name>
<dbReference type="RefSeq" id="WP_097149474.1">
    <property type="nucleotide sequence ID" value="NZ_OBQC01000006.1"/>
</dbReference>
<reference evidence="2" key="1">
    <citation type="submission" date="2017-08" db="EMBL/GenBank/DDBJ databases">
        <authorList>
            <person name="Varghese N."/>
            <person name="Submissions S."/>
        </authorList>
    </citation>
    <scope>NUCLEOTIDE SEQUENCE [LARGE SCALE GENOMIC DNA]</scope>
    <source>
        <strain evidence="2">JC23</strain>
    </source>
</reference>
<accession>A0A285UCS2</accession>
<protein>
    <recommendedName>
        <fullName evidence="3">DUF2071 domain-containing protein</fullName>
    </recommendedName>
</protein>
<dbReference type="PANTHER" id="PTHR39186">
    <property type="entry name" value="DUF2071 FAMILY PROTEIN"/>
    <property type="match status" value="1"/>
</dbReference>
<gene>
    <name evidence="1" type="ORF">SAMN05877842_10680</name>
</gene>